<evidence type="ECO:0000259" key="5">
    <source>
        <dbReference type="Pfam" id="PF03958"/>
    </source>
</evidence>
<dbReference type="EMBL" id="LAZR01050759">
    <property type="protein sequence ID" value="KKK86626.1"/>
    <property type="molecule type" value="Genomic_DNA"/>
</dbReference>
<dbReference type="AlphaFoldDB" id="A0A0F9BQG6"/>
<evidence type="ECO:0000259" key="4">
    <source>
        <dbReference type="Pfam" id="PF00263"/>
    </source>
</evidence>
<keyword evidence="3" id="KW-0472">Membrane</keyword>
<proteinExistence type="predicted"/>
<dbReference type="InterPro" id="IPR050810">
    <property type="entry name" value="Bact_Secretion_Sys_Channel"/>
</dbReference>
<dbReference type="GO" id="GO:0009306">
    <property type="term" value="P:protein secretion"/>
    <property type="evidence" value="ECO:0007669"/>
    <property type="project" value="InterPro"/>
</dbReference>
<dbReference type="PANTHER" id="PTHR30332:SF24">
    <property type="entry name" value="SECRETIN GSPD-RELATED"/>
    <property type="match status" value="1"/>
</dbReference>
<feature type="domain" description="Type II/III secretion system secretin-like" evidence="4">
    <location>
        <begin position="347"/>
        <end position="419"/>
    </location>
</feature>
<sequence>SITNKGQEVIRNIILFNEESASESPEDKIVTQLISLRYADPVEVKRLFAPLISKNSSILAYPATNILIVTDVYSNIKRLLKILKVIDIPGIGREISVIPLYFADATKLVKLIDTFFKAPRKPPKTTARREVKLFAEDRTNTIIVLASENDTLKIKKLIKLLDKETPRKKEKIHVYYLENAIAEELAKVLQELQTKEGDSEKGRPLKRRRAPEISDRIIITSDKATNSLIIRADKDTYLVLEEIIKKLDIPRSMVYIEVLIMEVNIDKEFNIGTEWSFFGGDLDKDGTFTGIGGGFGTDRKPPKIPPIDPKTGLPKGPFPPGFSLGIFQTIKIGDLIFPNLAAMINAFKKDKDVTIISTPQILTMDNEEATIIVGETRPFQTSTTITSDRELQNFEYRDVGVTLKITPHITKDRMVRLKI</sequence>
<gene>
    <name evidence="6" type="ORF">LCGC14_2761360</name>
</gene>
<dbReference type="PANTHER" id="PTHR30332">
    <property type="entry name" value="PROBABLE GENERAL SECRETION PATHWAY PROTEIN D"/>
    <property type="match status" value="1"/>
</dbReference>
<dbReference type="InterPro" id="IPR005644">
    <property type="entry name" value="NolW-like"/>
</dbReference>
<organism evidence="6">
    <name type="scientific">marine sediment metagenome</name>
    <dbReference type="NCBI Taxonomy" id="412755"/>
    <lineage>
        <taxon>unclassified sequences</taxon>
        <taxon>metagenomes</taxon>
        <taxon>ecological metagenomes</taxon>
    </lineage>
</organism>
<dbReference type="InterPro" id="IPR004846">
    <property type="entry name" value="T2SS/T3SS_dom"/>
</dbReference>
<dbReference type="Gene3D" id="3.30.1370.120">
    <property type="match status" value="3"/>
</dbReference>
<comment type="subcellular location">
    <subcellularLocation>
        <location evidence="1">Membrane</location>
    </subcellularLocation>
</comment>
<dbReference type="InterPro" id="IPR001775">
    <property type="entry name" value="GspD/PilQ"/>
</dbReference>
<feature type="non-terminal residue" evidence="6">
    <location>
        <position position="1"/>
    </location>
</feature>
<evidence type="ECO:0000256" key="3">
    <source>
        <dbReference type="ARBA" id="ARBA00023136"/>
    </source>
</evidence>
<dbReference type="Pfam" id="PF03958">
    <property type="entry name" value="Secretin_N"/>
    <property type="match status" value="3"/>
</dbReference>
<evidence type="ECO:0000256" key="2">
    <source>
        <dbReference type="ARBA" id="ARBA00022729"/>
    </source>
</evidence>
<evidence type="ECO:0008006" key="7">
    <source>
        <dbReference type="Google" id="ProtNLM"/>
    </source>
</evidence>
<name>A0A0F9BQG6_9ZZZZ</name>
<protein>
    <recommendedName>
        <fullName evidence="7">NolW-like domain-containing protein</fullName>
    </recommendedName>
</protein>
<accession>A0A0F9BQG6</accession>
<evidence type="ECO:0000256" key="1">
    <source>
        <dbReference type="ARBA" id="ARBA00004370"/>
    </source>
</evidence>
<dbReference type="GO" id="GO:0015627">
    <property type="term" value="C:type II protein secretion system complex"/>
    <property type="evidence" value="ECO:0007669"/>
    <property type="project" value="TreeGrafter"/>
</dbReference>
<feature type="domain" description="NolW-like" evidence="5">
    <location>
        <begin position="173"/>
        <end position="252"/>
    </location>
</feature>
<feature type="domain" description="NolW-like" evidence="5">
    <location>
        <begin position="31"/>
        <end position="90"/>
    </location>
</feature>
<feature type="domain" description="NolW-like" evidence="5">
    <location>
        <begin position="96"/>
        <end position="165"/>
    </location>
</feature>
<dbReference type="InterPro" id="IPR038591">
    <property type="entry name" value="NolW-like_sf"/>
</dbReference>
<feature type="non-terminal residue" evidence="6">
    <location>
        <position position="419"/>
    </location>
</feature>
<comment type="caution">
    <text evidence="6">The sequence shown here is derived from an EMBL/GenBank/DDBJ whole genome shotgun (WGS) entry which is preliminary data.</text>
</comment>
<dbReference type="GO" id="GO:0016020">
    <property type="term" value="C:membrane"/>
    <property type="evidence" value="ECO:0007669"/>
    <property type="project" value="UniProtKB-SubCell"/>
</dbReference>
<keyword evidence="2" id="KW-0732">Signal</keyword>
<evidence type="ECO:0000313" key="6">
    <source>
        <dbReference type="EMBL" id="KKK86626.1"/>
    </source>
</evidence>
<dbReference type="Pfam" id="PF00263">
    <property type="entry name" value="Secretin"/>
    <property type="match status" value="1"/>
</dbReference>
<reference evidence="6" key="1">
    <citation type="journal article" date="2015" name="Nature">
        <title>Complex archaea that bridge the gap between prokaryotes and eukaryotes.</title>
        <authorList>
            <person name="Spang A."/>
            <person name="Saw J.H."/>
            <person name="Jorgensen S.L."/>
            <person name="Zaremba-Niedzwiedzka K."/>
            <person name="Martijn J."/>
            <person name="Lind A.E."/>
            <person name="van Eijk R."/>
            <person name="Schleper C."/>
            <person name="Guy L."/>
            <person name="Ettema T.J."/>
        </authorList>
    </citation>
    <scope>NUCLEOTIDE SEQUENCE</scope>
</reference>
<dbReference type="PRINTS" id="PR00811">
    <property type="entry name" value="BCTERIALGSPD"/>
</dbReference>